<dbReference type="EMBL" id="CM056742">
    <property type="protein sequence ID" value="KAJ8674692.1"/>
    <property type="molecule type" value="Genomic_DNA"/>
</dbReference>
<name>A0ACC2NU76_9HYME</name>
<reference evidence="1" key="1">
    <citation type="submission" date="2023-04" db="EMBL/GenBank/DDBJ databases">
        <title>A chromosome-level genome assembly of the parasitoid wasp Eretmocerus hayati.</title>
        <authorList>
            <person name="Zhong Y."/>
            <person name="Liu S."/>
            <person name="Liu Y."/>
        </authorList>
    </citation>
    <scope>NUCLEOTIDE SEQUENCE</scope>
    <source>
        <strain evidence="1">ZJU_SS_LIU_2023</strain>
    </source>
</reference>
<protein>
    <submittedName>
        <fullName evidence="1">Uncharacterized protein</fullName>
    </submittedName>
</protein>
<sequence length="515" mass="57169">MAPPELDPDSSTVEVETPETDLPASPSIRQAGSRRGDRRAHVNELTQDDPEVAESQTFSNRVLDTCTDSLSQVCLDGGEKRPASRTSKRRRQDSTETPGTTPKAKRAYVKRRVTIKILLVRESTLPTKPGSSPGEHLEAGSVDQDHLAFSPRTSELKGTAREQNRKRHASKVEQSAAPKRPRVPATKVDRNYNIPLSPGSVSEEDEAPLPRMGLPQQIPYSRFTDTAKWVFDVGVGPSGQSSKRNSPPPEKGQGHQTQTQPAAVPPKPDKAREEQPPPESAPQAQPASSEQQSEVNKLKKGKSKRSHKGPVKATQEDPQSQRNEQIKGRNNAQTKSKREGPKIRIAGDPEVIKILQLNFARKVVVSEELKVLIGKHDIDVMLLQEPRYRKKSYVDPPTYYCQGLGESNIVSSVHDTQPWAAVVETNPRVGSMDIASLCNANCVVVEINFTHQRFYAVSMYFQSKDVKKTRGMNRERADVMRVKQLTHLDHVLHKLKGEKVVIGIDANCEYPAWSP</sequence>
<evidence type="ECO:0000313" key="1">
    <source>
        <dbReference type="EMBL" id="KAJ8674692.1"/>
    </source>
</evidence>
<proteinExistence type="predicted"/>
<evidence type="ECO:0000313" key="2">
    <source>
        <dbReference type="Proteomes" id="UP001239111"/>
    </source>
</evidence>
<gene>
    <name evidence="1" type="ORF">QAD02_010478</name>
</gene>
<accession>A0ACC2NU76</accession>
<dbReference type="Proteomes" id="UP001239111">
    <property type="component" value="Chromosome 2"/>
</dbReference>
<keyword evidence="2" id="KW-1185">Reference proteome</keyword>
<organism evidence="1 2">
    <name type="scientific">Eretmocerus hayati</name>
    <dbReference type="NCBI Taxonomy" id="131215"/>
    <lineage>
        <taxon>Eukaryota</taxon>
        <taxon>Metazoa</taxon>
        <taxon>Ecdysozoa</taxon>
        <taxon>Arthropoda</taxon>
        <taxon>Hexapoda</taxon>
        <taxon>Insecta</taxon>
        <taxon>Pterygota</taxon>
        <taxon>Neoptera</taxon>
        <taxon>Endopterygota</taxon>
        <taxon>Hymenoptera</taxon>
        <taxon>Apocrita</taxon>
        <taxon>Proctotrupomorpha</taxon>
        <taxon>Chalcidoidea</taxon>
        <taxon>Aphelinidae</taxon>
        <taxon>Aphelininae</taxon>
        <taxon>Eretmocerus</taxon>
    </lineage>
</organism>
<comment type="caution">
    <text evidence="1">The sequence shown here is derived from an EMBL/GenBank/DDBJ whole genome shotgun (WGS) entry which is preliminary data.</text>
</comment>